<dbReference type="EMBL" id="CP129675">
    <property type="protein sequence ID" value="XDS47355.1"/>
    <property type="molecule type" value="Genomic_DNA"/>
</dbReference>
<dbReference type="KEGG" id="bfk:QN062_02125"/>
<reference evidence="2" key="1">
    <citation type="submission" date="2023-07" db="EMBL/GenBank/DDBJ databases">
        <title>Bifidobacterium aquikefiriaerophilum sp. nov. and Bifidobacterium eccum sp. nov., isolated from water kefir.</title>
        <authorList>
            <person name="Breselge S."/>
            <person name="Bellassi P."/>
            <person name="Barcenilla C."/>
            <person name="Alvarez-Ordonez A."/>
            <person name="Morelli L."/>
            <person name="Cotter P.D."/>
        </authorList>
    </citation>
    <scope>NUCLEOTIDE SEQUENCE</scope>
    <source>
        <strain evidence="3">WK012_4_13</strain>
        <strain evidence="2">WK013_4_14</strain>
        <strain evidence="1">WK048_4_13</strain>
    </source>
</reference>
<dbReference type="EMBL" id="CP129683">
    <property type="protein sequence ID" value="XDS51014.1"/>
    <property type="molecule type" value="Genomic_DNA"/>
</dbReference>
<sequence length="66" mass="7371">MAWNVYYNGDVFGPITEAKYKTLRKEMSQAVRDVACVEFGSTNGDIVKTAIWTIGAPISFEHISNE</sequence>
<dbReference type="AlphaFoldDB" id="A0AB39UGM5"/>
<dbReference type="RefSeq" id="WP_369341977.1">
    <property type="nucleotide sequence ID" value="NZ_CP129675.1"/>
</dbReference>
<name>A0AB39UGM5_9BIFI</name>
<accession>A0AB39UGM5</accession>
<evidence type="ECO:0000313" key="1">
    <source>
        <dbReference type="EMBL" id="XDS47355.1"/>
    </source>
</evidence>
<gene>
    <name evidence="3" type="ORF">QN062_02125</name>
    <name evidence="2" type="ORF">QN216_06130</name>
    <name evidence="1" type="ORF">QN217_04320</name>
</gene>
<proteinExistence type="predicted"/>
<evidence type="ECO:0000313" key="2">
    <source>
        <dbReference type="EMBL" id="XDS47937.1"/>
    </source>
</evidence>
<dbReference type="EMBL" id="CP129682">
    <property type="protein sequence ID" value="XDS47937.1"/>
    <property type="molecule type" value="Genomic_DNA"/>
</dbReference>
<organism evidence="2">
    <name type="scientific">Bifidobacterium fermentum</name>
    <dbReference type="NCBI Taxonomy" id="3059035"/>
    <lineage>
        <taxon>Bacteria</taxon>
        <taxon>Bacillati</taxon>
        <taxon>Actinomycetota</taxon>
        <taxon>Actinomycetes</taxon>
        <taxon>Bifidobacteriales</taxon>
        <taxon>Bifidobacteriaceae</taxon>
        <taxon>Bifidobacterium</taxon>
    </lineage>
</organism>
<protein>
    <submittedName>
        <fullName evidence="2">Uncharacterized protein</fullName>
    </submittedName>
</protein>
<evidence type="ECO:0000313" key="3">
    <source>
        <dbReference type="EMBL" id="XDS51014.1"/>
    </source>
</evidence>